<reference evidence="3" key="1">
    <citation type="journal article" date="2018" name="Genome Biol.">
        <title>SKESA: strategic k-mer extension for scrupulous assemblies.</title>
        <authorList>
            <person name="Souvorov A."/>
            <person name="Agarwala R."/>
            <person name="Lipman D.J."/>
        </authorList>
    </citation>
    <scope>NUCLEOTIDE SEQUENCE</scope>
    <source>
        <strain evidence="3">OLC2673_Aeromonas</strain>
    </source>
</reference>
<dbReference type="AlphaFoldDB" id="A0AAD3U820"/>
<dbReference type="Proteomes" id="UP000859505">
    <property type="component" value="Unassembled WGS sequence"/>
</dbReference>
<keyword evidence="2" id="KW-0159">Chromosome partition</keyword>
<dbReference type="EMBL" id="DACTUL010000003">
    <property type="protein sequence ID" value="HAT6343022.1"/>
    <property type="molecule type" value="Genomic_DNA"/>
</dbReference>
<dbReference type="GO" id="GO:0006260">
    <property type="term" value="P:DNA replication"/>
    <property type="evidence" value="ECO:0007669"/>
    <property type="project" value="UniProtKB-UniRule"/>
</dbReference>
<dbReference type="GO" id="GO:0007059">
    <property type="term" value="P:chromosome segregation"/>
    <property type="evidence" value="ECO:0007669"/>
    <property type="project" value="UniProtKB-UniRule"/>
</dbReference>
<dbReference type="GO" id="GO:0051301">
    <property type="term" value="P:cell division"/>
    <property type="evidence" value="ECO:0007669"/>
    <property type="project" value="UniProtKB-KW"/>
</dbReference>
<dbReference type="Gene3D" id="6.10.250.2410">
    <property type="match status" value="1"/>
</dbReference>
<evidence type="ECO:0000256" key="2">
    <source>
        <dbReference type="HAMAP-Rule" id="MF_01805"/>
    </source>
</evidence>
<comment type="subcellular location">
    <subcellularLocation>
        <location evidence="2">Cytoplasm</location>
    </subcellularLocation>
    <text evidence="2">Associated with two foci at the outer edges of the nucleoid region in young cells, and at four foci within both cell halves in older cells.</text>
</comment>
<evidence type="ECO:0000256" key="1">
    <source>
        <dbReference type="ARBA" id="ARBA00044777"/>
    </source>
</evidence>
<name>A0AAD3U820_AERHY</name>
<reference evidence="3" key="2">
    <citation type="submission" date="2020-01" db="EMBL/GenBank/DDBJ databases">
        <authorList>
            <consortium name="NCBI Pathogen Detection Project"/>
        </authorList>
    </citation>
    <scope>NUCLEOTIDE SEQUENCE</scope>
    <source>
        <strain evidence="3">OLC2673_Aeromonas</strain>
    </source>
</reference>
<evidence type="ECO:0000313" key="3">
    <source>
        <dbReference type="EMBL" id="HAT6343022.1"/>
    </source>
</evidence>
<keyword evidence="2" id="KW-0132">Cell division</keyword>
<dbReference type="PANTHER" id="PTHR33969">
    <property type="entry name" value="SEGREGATION AND CONDENSATION PROTEIN A"/>
    <property type="match status" value="1"/>
</dbReference>
<accession>A0AAD3U820</accession>
<dbReference type="InterPro" id="IPR003768">
    <property type="entry name" value="ScpA"/>
</dbReference>
<comment type="similarity">
    <text evidence="2">Belongs to the ScpA family.</text>
</comment>
<proteinExistence type="inferred from homology"/>
<comment type="subunit">
    <text evidence="2">Component of a cohesin-like complex composed of ScpA, ScpB and the Smc homodimer, in which ScpA and ScpB bind to the head domain of Smc. The presence of the three proteins is required for the association of the complex with DNA.</text>
</comment>
<organism evidence="3 4">
    <name type="scientific">Aeromonas hydrophila</name>
    <dbReference type="NCBI Taxonomy" id="644"/>
    <lineage>
        <taxon>Bacteria</taxon>
        <taxon>Pseudomonadati</taxon>
        <taxon>Pseudomonadota</taxon>
        <taxon>Gammaproteobacteria</taxon>
        <taxon>Aeromonadales</taxon>
        <taxon>Aeromonadaceae</taxon>
        <taxon>Aeromonas</taxon>
    </lineage>
</organism>
<gene>
    <name evidence="2" type="primary">scpA</name>
    <name evidence="3" type="ORF">JAJ28_000705</name>
</gene>
<dbReference type="HAMAP" id="MF_01805">
    <property type="entry name" value="ScpA"/>
    <property type="match status" value="1"/>
</dbReference>
<keyword evidence="2" id="KW-0131">Cell cycle</keyword>
<protein>
    <recommendedName>
        <fullName evidence="1 2">Segregation and condensation protein A</fullName>
    </recommendedName>
</protein>
<comment type="function">
    <text evidence="2">Participates in chromosomal partition during cell division. May act via the formation of a condensin-like complex containing Smc and ScpB that pull DNA away from mid-cell into both cell halves.</text>
</comment>
<dbReference type="GO" id="GO:0005737">
    <property type="term" value="C:cytoplasm"/>
    <property type="evidence" value="ECO:0007669"/>
    <property type="project" value="UniProtKB-SubCell"/>
</dbReference>
<comment type="caution">
    <text evidence="3">The sequence shown here is derived from an EMBL/GenBank/DDBJ whole genome shotgun (WGS) entry which is preliminary data.</text>
</comment>
<keyword evidence="2" id="KW-0963">Cytoplasm</keyword>
<sequence>MAVIWVSSPLPWWTSPTTSLCCVGVVPGTRLRLSDTADPVPVTTTPMAGERVASPAGETIPPQAVPSPIARVLGQPYHELPQDLFIPPDALEVFLDTFEGPLDLLLYLIRRQQLDILNLPILQITAQYMEYVELMQGLNLELAAEYLLMAAWLAEIKSRLLLPRAPELEDEEEGEDPRVTLIRRLQEYERYKVGAERVNELPRLEREIFIATALPPDFGDLKPLTPDVSLVELALYMQSVVKRATHFEHHQIRREQIPTRVRMAEILAMLSLGQTLRLDRVLRAEEGRMGVLVTFLALLELCKEQLIWILQAEPLGPIHFALAGQHEESERGAAH</sequence>
<evidence type="ECO:0000313" key="4">
    <source>
        <dbReference type="Proteomes" id="UP000859505"/>
    </source>
</evidence>
<dbReference type="PANTHER" id="PTHR33969:SF2">
    <property type="entry name" value="SEGREGATION AND CONDENSATION PROTEIN A"/>
    <property type="match status" value="1"/>
</dbReference>
<dbReference type="Pfam" id="PF02616">
    <property type="entry name" value="SMC_ScpA"/>
    <property type="match status" value="1"/>
</dbReference>